<keyword evidence="4" id="KW-1185">Reference proteome</keyword>
<feature type="coiled-coil region" evidence="1">
    <location>
        <begin position="20"/>
        <end position="47"/>
    </location>
</feature>
<keyword evidence="1" id="KW-0175">Coiled coil</keyword>
<gene>
    <name evidence="3" type="ORF">SAMN05878503_13121</name>
</gene>
<evidence type="ECO:0000256" key="1">
    <source>
        <dbReference type="SAM" id="Coils"/>
    </source>
</evidence>
<proteinExistence type="predicted"/>
<sequence>MMEYLVMDFLLTFGTIGFVLAFAYINIRQTERQLEESRARRAQAELAAAK</sequence>
<name>A0A285D5M0_9RHOB</name>
<reference evidence="4" key="1">
    <citation type="submission" date="2017-08" db="EMBL/GenBank/DDBJ databases">
        <authorList>
            <person name="Varghese N."/>
            <person name="Submissions S."/>
        </authorList>
    </citation>
    <scope>NUCLEOTIDE SEQUENCE [LARGE SCALE GENOMIC DNA]</scope>
    <source>
        <strain evidence="4">JA234</strain>
    </source>
</reference>
<keyword evidence="2" id="KW-0812">Transmembrane</keyword>
<dbReference type="AlphaFoldDB" id="A0A285D5M0"/>
<dbReference type="Proteomes" id="UP000219467">
    <property type="component" value="Unassembled WGS sequence"/>
</dbReference>
<keyword evidence="2" id="KW-1133">Transmembrane helix</keyword>
<organism evidence="3 4">
    <name type="scientific">Cereibacter ovatus</name>
    <dbReference type="NCBI Taxonomy" id="439529"/>
    <lineage>
        <taxon>Bacteria</taxon>
        <taxon>Pseudomonadati</taxon>
        <taxon>Pseudomonadota</taxon>
        <taxon>Alphaproteobacteria</taxon>
        <taxon>Rhodobacterales</taxon>
        <taxon>Paracoccaceae</taxon>
        <taxon>Cereibacter</taxon>
    </lineage>
</organism>
<dbReference type="EMBL" id="OAOQ01000031">
    <property type="protein sequence ID" value="SNX75069.1"/>
    <property type="molecule type" value="Genomic_DNA"/>
</dbReference>
<accession>A0A285D5M0</accession>
<keyword evidence="2" id="KW-0472">Membrane</keyword>
<evidence type="ECO:0008006" key="5">
    <source>
        <dbReference type="Google" id="ProtNLM"/>
    </source>
</evidence>
<evidence type="ECO:0000313" key="4">
    <source>
        <dbReference type="Proteomes" id="UP000219467"/>
    </source>
</evidence>
<feature type="transmembrane region" description="Helical" evidence="2">
    <location>
        <begin position="6"/>
        <end position="27"/>
    </location>
</feature>
<protein>
    <recommendedName>
        <fullName evidence="5">Heme exporter protein D</fullName>
    </recommendedName>
</protein>
<evidence type="ECO:0000256" key="2">
    <source>
        <dbReference type="SAM" id="Phobius"/>
    </source>
</evidence>
<evidence type="ECO:0000313" key="3">
    <source>
        <dbReference type="EMBL" id="SNX75069.1"/>
    </source>
</evidence>